<dbReference type="AlphaFoldDB" id="A0AAE9JSG8"/>
<dbReference type="Proteomes" id="UP000829354">
    <property type="component" value="Chromosome X"/>
</dbReference>
<organism evidence="1 2">
    <name type="scientific">Caenorhabditis briggsae</name>
    <dbReference type="NCBI Taxonomy" id="6238"/>
    <lineage>
        <taxon>Eukaryota</taxon>
        <taxon>Metazoa</taxon>
        <taxon>Ecdysozoa</taxon>
        <taxon>Nematoda</taxon>
        <taxon>Chromadorea</taxon>
        <taxon>Rhabditida</taxon>
        <taxon>Rhabditina</taxon>
        <taxon>Rhabditomorpha</taxon>
        <taxon>Rhabditoidea</taxon>
        <taxon>Rhabditidae</taxon>
        <taxon>Peloderinae</taxon>
        <taxon>Caenorhabditis</taxon>
    </lineage>
</organism>
<name>A0AAE9JSG8_CAEBR</name>
<accession>A0AAE9JSG8</accession>
<evidence type="ECO:0000313" key="1">
    <source>
        <dbReference type="EMBL" id="UMM42507.1"/>
    </source>
</evidence>
<gene>
    <name evidence="1" type="ORF">L5515_018311</name>
</gene>
<evidence type="ECO:0000313" key="2">
    <source>
        <dbReference type="Proteomes" id="UP000829354"/>
    </source>
</evidence>
<proteinExistence type="predicted"/>
<reference evidence="1 2" key="1">
    <citation type="submission" date="2022-04" db="EMBL/GenBank/DDBJ databases">
        <title>Chromosome-level reference genomes for two strains of Caenorhabditis briggsae: an improved platform for comparative genomics.</title>
        <authorList>
            <person name="Stevens L."/>
            <person name="Andersen E."/>
        </authorList>
    </citation>
    <scope>NUCLEOTIDE SEQUENCE [LARGE SCALE GENOMIC DNA]</scope>
    <source>
        <strain evidence="1">VX34</strain>
        <tissue evidence="1">Whole-organism</tissue>
    </source>
</reference>
<keyword evidence="2" id="KW-1185">Reference proteome</keyword>
<protein>
    <submittedName>
        <fullName evidence="1">Uncharacterized protein</fullName>
    </submittedName>
</protein>
<dbReference type="EMBL" id="CP092625">
    <property type="protein sequence ID" value="UMM42507.1"/>
    <property type="molecule type" value="Genomic_DNA"/>
</dbReference>
<sequence length="89" mass="9866">MAFLGGWQEVPLLLSDILDLEKDLRKFSDLSCRCSNFFPKISVLISITVCGVFSTVTSFILDKKPVINGVLVSTVGDLDFKKFFVLTTS</sequence>